<keyword evidence="3" id="KW-1185">Reference proteome</keyword>
<evidence type="ECO:0008006" key="4">
    <source>
        <dbReference type="Google" id="ProtNLM"/>
    </source>
</evidence>
<evidence type="ECO:0000313" key="2">
    <source>
        <dbReference type="EMBL" id="KAL3847044.1"/>
    </source>
</evidence>
<dbReference type="EMBL" id="JBJQND010000016">
    <property type="protein sequence ID" value="KAL3847044.1"/>
    <property type="molecule type" value="Genomic_DNA"/>
</dbReference>
<organism evidence="2 3">
    <name type="scientific">Sinanodonta woodiana</name>
    <name type="common">Chinese pond mussel</name>
    <name type="synonym">Anodonta woodiana</name>
    <dbReference type="NCBI Taxonomy" id="1069815"/>
    <lineage>
        <taxon>Eukaryota</taxon>
        <taxon>Metazoa</taxon>
        <taxon>Spiralia</taxon>
        <taxon>Lophotrochozoa</taxon>
        <taxon>Mollusca</taxon>
        <taxon>Bivalvia</taxon>
        <taxon>Autobranchia</taxon>
        <taxon>Heteroconchia</taxon>
        <taxon>Palaeoheterodonta</taxon>
        <taxon>Unionida</taxon>
        <taxon>Unionoidea</taxon>
        <taxon>Unionidae</taxon>
        <taxon>Unioninae</taxon>
        <taxon>Sinanodonta</taxon>
    </lineage>
</organism>
<sequence length="430" mass="48035">MGKLELKPSNMSSDPGCRILSYSNNSYSNFQQGKERNADYADHDDIDLEENQAYDNKVEPMLPDEPDRIKNRRRISNNVISVISATVLAGCVIVICMILRCIVLRGTACYFQYRIALSNATEIRLIKETRDNRLTLFNVTSLANNSEQILSDEKNTMTFNVSVNDTDIEVSVYISDTQCNHHGTYSILAISDENGFEEYFVSVKVIALCPCQVDLSIASIGEITCSFPNAENTSIFIQKVSGEMQTFLVNGSEIIRHLDLQATNGFSATWSTDGTLNVKLVLGLLNCSHEGDYNISVTMNGTSLVYDVHLHVIDHPQTPEIADARNGILEGTGGIISCRAMTGCNNAHLKFELSSSGNDKWDIWRKTNQSVSTINKLGWETQFLTTISADQVTYIDKRKFRCSYMFNREIYTSNALCIRVIPGNLCPMLL</sequence>
<dbReference type="Proteomes" id="UP001634394">
    <property type="component" value="Unassembled WGS sequence"/>
</dbReference>
<reference evidence="2 3" key="1">
    <citation type="submission" date="2024-11" db="EMBL/GenBank/DDBJ databases">
        <title>Chromosome-level genome assembly of the freshwater bivalve Anodonta woodiana.</title>
        <authorList>
            <person name="Chen X."/>
        </authorList>
    </citation>
    <scope>NUCLEOTIDE SEQUENCE [LARGE SCALE GENOMIC DNA]</scope>
    <source>
        <strain evidence="2">MN2024</strain>
        <tissue evidence="2">Gills</tissue>
    </source>
</reference>
<keyword evidence="1" id="KW-1133">Transmembrane helix</keyword>
<comment type="caution">
    <text evidence="2">The sequence shown here is derived from an EMBL/GenBank/DDBJ whole genome shotgun (WGS) entry which is preliminary data.</text>
</comment>
<protein>
    <recommendedName>
        <fullName evidence="4">Ig-like domain-containing protein</fullName>
    </recommendedName>
</protein>
<gene>
    <name evidence="2" type="ORF">ACJMK2_017975</name>
</gene>
<evidence type="ECO:0000256" key="1">
    <source>
        <dbReference type="SAM" id="Phobius"/>
    </source>
</evidence>
<dbReference type="AlphaFoldDB" id="A0ABD3UC02"/>
<keyword evidence="1" id="KW-0472">Membrane</keyword>
<accession>A0ABD3UC02</accession>
<name>A0ABD3UC02_SINWO</name>
<keyword evidence="1" id="KW-0812">Transmembrane</keyword>
<feature type="transmembrane region" description="Helical" evidence="1">
    <location>
        <begin position="78"/>
        <end position="100"/>
    </location>
</feature>
<proteinExistence type="predicted"/>
<evidence type="ECO:0000313" key="3">
    <source>
        <dbReference type="Proteomes" id="UP001634394"/>
    </source>
</evidence>